<dbReference type="AlphaFoldDB" id="A0A928Z5F8"/>
<reference evidence="1" key="1">
    <citation type="submission" date="2020-10" db="EMBL/GenBank/DDBJ databases">
        <authorList>
            <person name="Castelo-Branco R."/>
            <person name="Eusebio N."/>
            <person name="Adriana R."/>
            <person name="Vieira A."/>
            <person name="Brugerolle De Fraissinette N."/>
            <person name="Rezende De Castro R."/>
            <person name="Schneider M.P."/>
            <person name="Vasconcelos V."/>
            <person name="Leao P.N."/>
        </authorList>
    </citation>
    <scope>NUCLEOTIDE SEQUENCE</scope>
    <source>
        <strain evidence="1">LEGE 11480</strain>
    </source>
</reference>
<comment type="caution">
    <text evidence="1">The sequence shown here is derived from an EMBL/GenBank/DDBJ whole genome shotgun (WGS) entry which is preliminary data.</text>
</comment>
<evidence type="ECO:0000313" key="2">
    <source>
        <dbReference type="Proteomes" id="UP000625316"/>
    </source>
</evidence>
<name>A0A928Z5F8_9CYAN</name>
<accession>A0A928Z5F8</accession>
<evidence type="ECO:0000313" key="1">
    <source>
        <dbReference type="EMBL" id="MBE9031952.1"/>
    </source>
</evidence>
<dbReference type="EMBL" id="JADEXQ010000081">
    <property type="protein sequence ID" value="MBE9031952.1"/>
    <property type="molecule type" value="Genomic_DNA"/>
</dbReference>
<organism evidence="1 2">
    <name type="scientific">Romeriopsis navalis LEGE 11480</name>
    <dbReference type="NCBI Taxonomy" id="2777977"/>
    <lineage>
        <taxon>Bacteria</taxon>
        <taxon>Bacillati</taxon>
        <taxon>Cyanobacteriota</taxon>
        <taxon>Cyanophyceae</taxon>
        <taxon>Leptolyngbyales</taxon>
        <taxon>Leptolyngbyaceae</taxon>
        <taxon>Romeriopsis</taxon>
        <taxon>Romeriopsis navalis</taxon>
    </lineage>
</organism>
<dbReference type="Proteomes" id="UP000625316">
    <property type="component" value="Unassembled WGS sequence"/>
</dbReference>
<protein>
    <submittedName>
        <fullName evidence="1">Uncharacterized protein</fullName>
    </submittedName>
</protein>
<sequence>MFTYEIIGISPTWHYIQLQHDQQDTNTTYIANQEYHLKTLIETIENMGHKRPRDQERMINAVYEFWVEHLESVKYWRTRLAEVGSDNVLISRFRIAENLRNELEALLET</sequence>
<gene>
    <name evidence="1" type="ORF">IQ266_19635</name>
</gene>
<dbReference type="RefSeq" id="WP_264326778.1">
    <property type="nucleotide sequence ID" value="NZ_JADEXQ010000081.1"/>
</dbReference>
<proteinExistence type="predicted"/>
<keyword evidence="2" id="KW-1185">Reference proteome</keyword>